<dbReference type="EMBL" id="CP037899">
    <property type="protein sequence ID" value="QDQ41612.1"/>
    <property type="molecule type" value="Genomic_DNA"/>
</dbReference>
<proteinExistence type="predicted"/>
<dbReference type="AlphaFoldDB" id="A0A0C1V322"/>
<evidence type="ECO:0000313" key="4">
    <source>
        <dbReference type="EMBL" id="QDQ41612.1"/>
    </source>
</evidence>
<dbReference type="RefSeq" id="WP_039721929.1">
    <property type="nucleotide sequence ID" value="NZ_CP037899.1"/>
</dbReference>
<gene>
    <name evidence="3" type="ORF">A946_09180</name>
    <name evidence="4" type="ORF">kam1_361</name>
</gene>
<organism evidence="4 6">
    <name type="scientific">Methylacidiphilum kamchatkense Kam1</name>
    <dbReference type="NCBI Taxonomy" id="1202785"/>
    <lineage>
        <taxon>Bacteria</taxon>
        <taxon>Pseudomonadati</taxon>
        <taxon>Verrucomicrobiota</taxon>
        <taxon>Methylacidiphilae</taxon>
        <taxon>Methylacidiphilales</taxon>
        <taxon>Methylacidiphilaceae</taxon>
        <taxon>Methylacidiphilum (ex Ratnadevi et al. 2023)</taxon>
    </lineage>
</organism>
<accession>A0A0C1V322</accession>
<dbReference type="OrthoDB" id="200060at2"/>
<dbReference type="STRING" id="1202785.A946_09180"/>
<evidence type="ECO:0000256" key="2">
    <source>
        <dbReference type="SAM" id="Phobius"/>
    </source>
</evidence>
<dbReference type="KEGG" id="mkc:kam1_361"/>
<dbReference type="Proteomes" id="UP000031594">
    <property type="component" value="Unassembled WGS sequence"/>
</dbReference>
<feature type="region of interest" description="Disordered" evidence="1">
    <location>
        <begin position="103"/>
        <end position="123"/>
    </location>
</feature>
<keyword evidence="5" id="KW-1185">Reference proteome</keyword>
<dbReference type="EMBL" id="JQNX01000007">
    <property type="protein sequence ID" value="KIE58075.1"/>
    <property type="molecule type" value="Genomic_DNA"/>
</dbReference>
<name>A0A0C1V322_9BACT</name>
<evidence type="ECO:0000313" key="3">
    <source>
        <dbReference type="EMBL" id="KIE58075.1"/>
    </source>
</evidence>
<keyword evidence="2" id="KW-1133">Transmembrane helix</keyword>
<sequence length="123" mass="14199">MKTQEMDQEQQTKKPLIFEDLLGLFGISILFLLGLLFSFLYASSMQNKQALAEKKKAEEIRKMRLTDQLEAKKKLSSYGWIDKEKRIVHIPIEEAMENVLKEEASKKPKASGVYLPGIQRPEK</sequence>
<reference evidence="3 5" key="1">
    <citation type="submission" date="2014-08" db="EMBL/GenBank/DDBJ databases">
        <title>Methylacidiphilum kamchatkense strain Kam1 draft genome sequence.</title>
        <authorList>
            <person name="Birkeland N.-K."/>
            <person name="Erikstad H.A."/>
        </authorList>
    </citation>
    <scope>NUCLEOTIDE SEQUENCE [LARGE SCALE GENOMIC DNA]</scope>
    <source>
        <strain evidence="3 5">Kam1</strain>
    </source>
</reference>
<feature type="transmembrane region" description="Helical" evidence="2">
    <location>
        <begin position="21"/>
        <end position="42"/>
    </location>
</feature>
<keyword evidence="2" id="KW-0472">Membrane</keyword>
<dbReference type="Proteomes" id="UP000315925">
    <property type="component" value="Chromosome"/>
</dbReference>
<reference evidence="6" key="3">
    <citation type="submission" date="2019-03" db="EMBL/GenBank/DDBJ databases">
        <title>Complete genome of Methylacidiphilum kamchatkense Kam1.</title>
        <authorList>
            <person name="Kruse T."/>
            <person name="Murarilal Ratnadevi C."/>
            <person name="Erikstad H.-A."/>
            <person name="Birkeland N.-K."/>
        </authorList>
    </citation>
    <scope>NUCLEOTIDE SEQUENCE [LARGE SCALE GENOMIC DNA]</scope>
    <source>
        <strain evidence="6">kam1</strain>
    </source>
</reference>
<protein>
    <recommendedName>
        <fullName evidence="7">Cell division protein FtsL</fullName>
    </recommendedName>
</protein>
<keyword evidence="2" id="KW-0812">Transmembrane</keyword>
<reference evidence="4" key="2">
    <citation type="journal article" date="2019" name="BMC Genomics">
        <title>Complete genome sequence analysis of the thermoacidophilic verrucomicrobial methanotroph 'Candidatus Methylacidiphilum kamchatkense' strain Kam1 and comparison with its closest relatives.</title>
        <authorList>
            <person name="Kruse T."/>
            <person name="Ratnadevi C.M."/>
            <person name="Erikstad H.A."/>
            <person name="Birkeland N.K."/>
        </authorList>
    </citation>
    <scope>NUCLEOTIDE SEQUENCE</scope>
    <source>
        <strain evidence="4">Kam1</strain>
    </source>
</reference>
<evidence type="ECO:0000313" key="5">
    <source>
        <dbReference type="Proteomes" id="UP000031594"/>
    </source>
</evidence>
<evidence type="ECO:0000256" key="1">
    <source>
        <dbReference type="SAM" id="MobiDB-lite"/>
    </source>
</evidence>
<evidence type="ECO:0000313" key="6">
    <source>
        <dbReference type="Proteomes" id="UP000315925"/>
    </source>
</evidence>
<evidence type="ECO:0008006" key="7">
    <source>
        <dbReference type="Google" id="ProtNLM"/>
    </source>
</evidence>